<dbReference type="EMBL" id="PEZG01000050">
    <property type="protein sequence ID" value="PIS15720.1"/>
    <property type="molecule type" value="Genomic_DNA"/>
</dbReference>
<organism evidence="15 16">
    <name type="scientific">Candidatus Roizmanbacteria bacterium CG09_land_8_20_14_0_10_41_9</name>
    <dbReference type="NCBI Taxonomy" id="1974850"/>
    <lineage>
        <taxon>Bacteria</taxon>
        <taxon>Candidatus Roizmaniibacteriota</taxon>
    </lineage>
</organism>
<comment type="subcellular location">
    <subcellularLocation>
        <location evidence="2">Cell membrane</location>
        <topology evidence="2">Multi-pass membrane protein</topology>
    </subcellularLocation>
</comment>
<feature type="transmembrane region" description="Helical" evidence="13">
    <location>
        <begin position="190"/>
        <end position="210"/>
    </location>
</feature>
<keyword evidence="8" id="KW-0378">Hydrolase</keyword>
<feature type="domain" description="Peptidase M48" evidence="14">
    <location>
        <begin position="81"/>
        <end position="295"/>
    </location>
</feature>
<evidence type="ECO:0000256" key="4">
    <source>
        <dbReference type="ARBA" id="ARBA00022475"/>
    </source>
</evidence>
<evidence type="ECO:0000259" key="14">
    <source>
        <dbReference type="Pfam" id="PF01435"/>
    </source>
</evidence>
<accession>A0A2H0WSS6</accession>
<dbReference type="GO" id="GO:0004222">
    <property type="term" value="F:metalloendopeptidase activity"/>
    <property type="evidence" value="ECO:0007669"/>
    <property type="project" value="InterPro"/>
</dbReference>
<comment type="cofactor">
    <cofactor evidence="1">
        <name>Zn(2+)</name>
        <dbReference type="ChEBI" id="CHEBI:29105"/>
    </cofactor>
</comment>
<dbReference type="InterPro" id="IPR001915">
    <property type="entry name" value="Peptidase_M48"/>
</dbReference>
<dbReference type="AlphaFoldDB" id="A0A2H0WSS6"/>
<evidence type="ECO:0000313" key="15">
    <source>
        <dbReference type="EMBL" id="PIS15720.1"/>
    </source>
</evidence>
<dbReference type="GO" id="GO:0005886">
    <property type="term" value="C:plasma membrane"/>
    <property type="evidence" value="ECO:0007669"/>
    <property type="project" value="UniProtKB-SubCell"/>
</dbReference>
<dbReference type="Pfam" id="PF01435">
    <property type="entry name" value="Peptidase_M48"/>
    <property type="match status" value="1"/>
</dbReference>
<evidence type="ECO:0000256" key="3">
    <source>
        <dbReference type="ARBA" id="ARBA00009779"/>
    </source>
</evidence>
<dbReference type="GO" id="GO:0046872">
    <property type="term" value="F:metal ion binding"/>
    <property type="evidence" value="ECO:0007669"/>
    <property type="project" value="UniProtKB-KW"/>
</dbReference>
<feature type="transmembrane region" description="Helical" evidence="13">
    <location>
        <begin position="12"/>
        <end position="29"/>
    </location>
</feature>
<dbReference type="GO" id="GO:0006508">
    <property type="term" value="P:proteolysis"/>
    <property type="evidence" value="ECO:0007669"/>
    <property type="project" value="UniProtKB-KW"/>
</dbReference>
<dbReference type="InterPro" id="IPR022919">
    <property type="entry name" value="Pept_M48_protease_HtpX"/>
</dbReference>
<comment type="similarity">
    <text evidence="3">Belongs to the peptidase M48B family.</text>
</comment>
<keyword evidence="12 13" id="KW-0472">Membrane</keyword>
<keyword evidence="10 13" id="KW-1133">Transmembrane helix</keyword>
<gene>
    <name evidence="15" type="ORF">COT62_02215</name>
</gene>
<evidence type="ECO:0000256" key="7">
    <source>
        <dbReference type="ARBA" id="ARBA00022723"/>
    </source>
</evidence>
<feature type="transmembrane region" description="Helical" evidence="13">
    <location>
        <begin position="35"/>
        <end position="56"/>
    </location>
</feature>
<evidence type="ECO:0000256" key="6">
    <source>
        <dbReference type="ARBA" id="ARBA00022692"/>
    </source>
</evidence>
<feature type="non-terminal residue" evidence="15">
    <location>
        <position position="1"/>
    </location>
</feature>
<evidence type="ECO:0000256" key="10">
    <source>
        <dbReference type="ARBA" id="ARBA00022989"/>
    </source>
</evidence>
<keyword evidence="7" id="KW-0479">Metal-binding</keyword>
<keyword evidence="9" id="KW-0862">Zinc</keyword>
<dbReference type="PANTHER" id="PTHR43221:SF1">
    <property type="entry name" value="PROTEASE HTPX"/>
    <property type="match status" value="1"/>
</dbReference>
<dbReference type="PANTHER" id="PTHR43221">
    <property type="entry name" value="PROTEASE HTPX"/>
    <property type="match status" value="1"/>
</dbReference>
<evidence type="ECO:0000256" key="1">
    <source>
        <dbReference type="ARBA" id="ARBA00001947"/>
    </source>
</evidence>
<keyword evidence="6 13" id="KW-0812">Transmembrane</keyword>
<evidence type="ECO:0000313" key="16">
    <source>
        <dbReference type="Proteomes" id="UP000231198"/>
    </source>
</evidence>
<evidence type="ECO:0000256" key="9">
    <source>
        <dbReference type="ARBA" id="ARBA00022833"/>
    </source>
</evidence>
<dbReference type="InterPro" id="IPR050083">
    <property type="entry name" value="HtpX_protease"/>
</dbReference>
<keyword evidence="5 15" id="KW-0645">Protease</keyword>
<dbReference type="HAMAP" id="MF_00188">
    <property type="entry name" value="Pept_M48_protease_HtpX"/>
    <property type="match status" value="1"/>
</dbReference>
<evidence type="ECO:0000256" key="5">
    <source>
        <dbReference type="ARBA" id="ARBA00022670"/>
    </source>
</evidence>
<dbReference type="Gene3D" id="3.30.2010.10">
    <property type="entry name" value="Metalloproteases ('zincins'), catalytic domain"/>
    <property type="match status" value="1"/>
</dbReference>
<keyword evidence="11 15" id="KW-0482">Metalloprotease</keyword>
<dbReference type="Proteomes" id="UP000231198">
    <property type="component" value="Unassembled WGS sequence"/>
</dbReference>
<comment type="caution">
    <text evidence="15">The sequence shown here is derived from an EMBL/GenBank/DDBJ whole genome shotgun (WGS) entry which is preliminary data.</text>
</comment>
<name>A0A2H0WSS6_9BACT</name>
<evidence type="ECO:0000256" key="11">
    <source>
        <dbReference type="ARBA" id="ARBA00023049"/>
    </source>
</evidence>
<evidence type="ECO:0000256" key="2">
    <source>
        <dbReference type="ARBA" id="ARBA00004651"/>
    </source>
</evidence>
<feature type="transmembrane region" description="Helical" evidence="13">
    <location>
        <begin position="149"/>
        <end position="170"/>
    </location>
</feature>
<protein>
    <submittedName>
        <fullName evidence="15">Zinc metalloprotease HtpX</fullName>
    </submittedName>
</protein>
<sequence length="296" mass="33220">NQISSNRYRTFLIFFVFIFLFTGFFYVLGKYTNSSSLYIFFGLAISFISSFASYFYSDKIILFTVGAIPANKSEYFDYYTVAENIAIASRIPMPRLYVIENPAPNAFATGRSPKHAIVCVTTGLLELLNRAELEGVVAHEMGHIKDYDILLSSVVAVLVGSLAIISDWVMRNLWWVGISRDNDDNRRGNPISLIFFIAVIVITPIVATLIQLAVSRQREYLADATGALTTRYPEGLARALEKISSSPHVLSTASTSTAHLFIVNPFKKRTSISNWFLSLFSTHPPVEERIKILRSM</sequence>
<dbReference type="CDD" id="cd07340">
    <property type="entry name" value="M48B_Htpx_like"/>
    <property type="match status" value="1"/>
</dbReference>
<keyword evidence="4" id="KW-1003">Cell membrane</keyword>
<evidence type="ECO:0000256" key="12">
    <source>
        <dbReference type="ARBA" id="ARBA00023136"/>
    </source>
</evidence>
<proteinExistence type="inferred from homology"/>
<reference evidence="16" key="1">
    <citation type="submission" date="2017-09" db="EMBL/GenBank/DDBJ databases">
        <title>Depth-based differentiation of microbial function through sediment-hosted aquifers and enrichment of novel symbionts in the deep terrestrial subsurface.</title>
        <authorList>
            <person name="Probst A.J."/>
            <person name="Ladd B."/>
            <person name="Jarett J.K."/>
            <person name="Geller-Mcgrath D.E."/>
            <person name="Sieber C.M.K."/>
            <person name="Emerson J.B."/>
            <person name="Anantharaman K."/>
            <person name="Thomas B.C."/>
            <person name="Malmstrom R."/>
            <person name="Stieglmeier M."/>
            <person name="Klingl A."/>
            <person name="Woyke T."/>
            <person name="Ryan C.M."/>
            <person name="Banfield J.F."/>
        </authorList>
    </citation>
    <scope>NUCLEOTIDE SEQUENCE [LARGE SCALE GENOMIC DNA]</scope>
</reference>
<evidence type="ECO:0000256" key="13">
    <source>
        <dbReference type="SAM" id="Phobius"/>
    </source>
</evidence>
<evidence type="ECO:0000256" key="8">
    <source>
        <dbReference type="ARBA" id="ARBA00022801"/>
    </source>
</evidence>